<dbReference type="GO" id="GO:0015179">
    <property type="term" value="F:L-amino acid transmembrane transporter activity"/>
    <property type="evidence" value="ECO:0007669"/>
    <property type="project" value="TreeGrafter"/>
</dbReference>
<keyword evidence="9" id="KW-1185">Reference proteome</keyword>
<keyword evidence="4 6" id="KW-1133">Transmembrane helix</keyword>
<reference evidence="8" key="1">
    <citation type="submission" date="2023-06" db="EMBL/GenBank/DDBJ databases">
        <title>Genome-scale phylogeny and comparative genomics of the fungal order Sordariales.</title>
        <authorList>
            <consortium name="Lawrence Berkeley National Laboratory"/>
            <person name="Hensen N."/>
            <person name="Bonometti L."/>
            <person name="Westerberg I."/>
            <person name="Brannstrom I.O."/>
            <person name="Guillou S."/>
            <person name="Cros-Aarteil S."/>
            <person name="Calhoun S."/>
            <person name="Haridas S."/>
            <person name="Kuo A."/>
            <person name="Mondo S."/>
            <person name="Pangilinan J."/>
            <person name="Riley R."/>
            <person name="LaButti K."/>
            <person name="Andreopoulos B."/>
            <person name="Lipzen A."/>
            <person name="Chen C."/>
            <person name="Yanf M."/>
            <person name="Daum C."/>
            <person name="Ng V."/>
            <person name="Clum A."/>
            <person name="Steindorff A."/>
            <person name="Ohm R."/>
            <person name="Martin F."/>
            <person name="Silar P."/>
            <person name="Natvig D."/>
            <person name="Lalanne C."/>
            <person name="Gautier V."/>
            <person name="Ament-velasquez S.L."/>
            <person name="Kruys A."/>
            <person name="Hutchinson M.I."/>
            <person name="Powell A.J."/>
            <person name="Barry K."/>
            <person name="Miller A.N."/>
            <person name="Grigoriev I.V."/>
            <person name="Debuchy R."/>
            <person name="Gladieux P."/>
            <person name="Thoren M.H."/>
            <person name="Johannesson H."/>
        </authorList>
    </citation>
    <scope>NUCLEOTIDE SEQUENCE</scope>
    <source>
        <strain evidence="8">SMH3391-2</strain>
    </source>
</reference>
<evidence type="ECO:0000256" key="3">
    <source>
        <dbReference type="ARBA" id="ARBA00022692"/>
    </source>
</evidence>
<feature type="transmembrane region" description="Helical" evidence="6">
    <location>
        <begin position="236"/>
        <end position="262"/>
    </location>
</feature>
<feature type="domain" description="Amino acid transporter transmembrane" evidence="7">
    <location>
        <begin position="17"/>
        <end position="330"/>
    </location>
</feature>
<comment type="caution">
    <text evidence="8">The sequence shown here is derived from an EMBL/GenBank/DDBJ whole genome shotgun (WGS) entry which is preliminary data.</text>
</comment>
<keyword evidence="5 6" id="KW-0472">Membrane</keyword>
<dbReference type="AlphaFoldDB" id="A0AA40CAG5"/>
<dbReference type="GO" id="GO:0016020">
    <property type="term" value="C:membrane"/>
    <property type="evidence" value="ECO:0007669"/>
    <property type="project" value="UniProtKB-SubCell"/>
</dbReference>
<feature type="transmembrane region" description="Helical" evidence="6">
    <location>
        <begin position="164"/>
        <end position="183"/>
    </location>
</feature>
<organism evidence="8 9">
    <name type="scientific">Bombardia bombarda</name>
    <dbReference type="NCBI Taxonomy" id="252184"/>
    <lineage>
        <taxon>Eukaryota</taxon>
        <taxon>Fungi</taxon>
        <taxon>Dikarya</taxon>
        <taxon>Ascomycota</taxon>
        <taxon>Pezizomycotina</taxon>
        <taxon>Sordariomycetes</taxon>
        <taxon>Sordariomycetidae</taxon>
        <taxon>Sordariales</taxon>
        <taxon>Lasiosphaeriaceae</taxon>
        <taxon>Bombardia</taxon>
    </lineage>
</organism>
<dbReference type="Gene3D" id="1.20.1740.10">
    <property type="entry name" value="Amino acid/polyamine transporter I"/>
    <property type="match status" value="1"/>
</dbReference>
<evidence type="ECO:0000313" key="8">
    <source>
        <dbReference type="EMBL" id="KAK0631085.1"/>
    </source>
</evidence>
<evidence type="ECO:0000259" key="7">
    <source>
        <dbReference type="Pfam" id="PF01490"/>
    </source>
</evidence>
<comment type="subcellular location">
    <subcellularLocation>
        <location evidence="1">Membrane</location>
        <topology evidence="1">Multi-pass membrane protein</topology>
    </subcellularLocation>
</comment>
<feature type="transmembrane region" description="Helical" evidence="6">
    <location>
        <begin position="378"/>
        <end position="396"/>
    </location>
</feature>
<evidence type="ECO:0000313" key="9">
    <source>
        <dbReference type="Proteomes" id="UP001174934"/>
    </source>
</evidence>
<dbReference type="InterPro" id="IPR013057">
    <property type="entry name" value="AA_transpt_TM"/>
</dbReference>
<comment type="similarity">
    <text evidence="2">Belongs to the amino acid/polyamine transporter 2 family.</text>
</comment>
<evidence type="ECO:0000256" key="5">
    <source>
        <dbReference type="ARBA" id="ARBA00023136"/>
    </source>
</evidence>
<dbReference type="Proteomes" id="UP001174934">
    <property type="component" value="Unassembled WGS sequence"/>
</dbReference>
<protein>
    <submittedName>
        <fullName evidence="8">Transmembrane amino acid transporter protein-domain-containing protein</fullName>
    </submittedName>
</protein>
<feature type="transmembrane region" description="Helical" evidence="6">
    <location>
        <begin position="66"/>
        <end position="86"/>
    </location>
</feature>
<evidence type="ECO:0000256" key="4">
    <source>
        <dbReference type="ARBA" id="ARBA00022989"/>
    </source>
</evidence>
<evidence type="ECO:0000256" key="2">
    <source>
        <dbReference type="ARBA" id="ARBA00008066"/>
    </source>
</evidence>
<accession>A0AA40CAG5</accession>
<dbReference type="PANTHER" id="PTHR22950">
    <property type="entry name" value="AMINO ACID TRANSPORTER"/>
    <property type="match status" value="1"/>
</dbReference>
<proteinExistence type="inferred from homology"/>
<feature type="transmembrane region" description="Helical" evidence="6">
    <location>
        <begin position="33"/>
        <end position="54"/>
    </location>
</feature>
<evidence type="ECO:0000256" key="1">
    <source>
        <dbReference type="ARBA" id="ARBA00004141"/>
    </source>
</evidence>
<dbReference type="PANTHER" id="PTHR22950:SF461">
    <property type="entry name" value="AMINO ACID TRANSPORTER TRANSMEMBRANE DOMAIN-CONTAINING PROTEIN"/>
    <property type="match status" value="1"/>
</dbReference>
<feature type="transmembrane region" description="Helical" evidence="6">
    <location>
        <begin position="195"/>
        <end position="216"/>
    </location>
</feature>
<gene>
    <name evidence="8" type="ORF">B0T17DRAFT_530081</name>
</gene>
<feature type="transmembrane region" description="Helical" evidence="6">
    <location>
        <begin position="98"/>
        <end position="118"/>
    </location>
</feature>
<sequence>MWRAFMGLDSDRYPLRGYGDLYYRVHGPLSRHLVNFAQGLQLLLFVAVLILSNGQAISQISQGPNGGAGLCFVVCLVIFMAAGFILGQIRTLQRFSWIANIAVYLNLLVIFICMGVAANSLPNFTATQRSYGDEFGPGPIRTFGGTPPDGFASGGSGFMGSLNGLNQAVYSYGGCLVFASFLAEMRHPHDFWKSLLIAQVFIYVVYIFFGIFVYSYQGQFTFNPIQQGLSPYSWQTATNIISLFSALIAAGLYGNIGMKVLYIEVFQEIFNAPPLTITRGKVLWAVMVPIYWALAFIIGAAIPQFSYISGLIGALFILSFTYTMPAFLALGYWIRKDAMVEGEERFDPATGRYNHVDSGFKRFARGYMKKPLFNTWNVIYLLGGLATTGLGMYSSIEGLIGAFSGKSVATSFGCASPV</sequence>
<dbReference type="EMBL" id="JAULSR010000002">
    <property type="protein sequence ID" value="KAK0631085.1"/>
    <property type="molecule type" value="Genomic_DNA"/>
</dbReference>
<name>A0AA40CAG5_9PEZI</name>
<feature type="transmembrane region" description="Helical" evidence="6">
    <location>
        <begin position="308"/>
        <end position="334"/>
    </location>
</feature>
<evidence type="ECO:0000256" key="6">
    <source>
        <dbReference type="SAM" id="Phobius"/>
    </source>
</evidence>
<feature type="transmembrane region" description="Helical" evidence="6">
    <location>
        <begin position="282"/>
        <end position="302"/>
    </location>
</feature>
<keyword evidence="3 6" id="KW-0812">Transmembrane</keyword>
<dbReference type="Pfam" id="PF01490">
    <property type="entry name" value="Aa_trans"/>
    <property type="match status" value="1"/>
</dbReference>